<organism evidence="2 3">
    <name type="scientific">Polarella glacialis</name>
    <name type="common">Dinoflagellate</name>
    <dbReference type="NCBI Taxonomy" id="89957"/>
    <lineage>
        <taxon>Eukaryota</taxon>
        <taxon>Sar</taxon>
        <taxon>Alveolata</taxon>
        <taxon>Dinophyceae</taxon>
        <taxon>Suessiales</taxon>
        <taxon>Suessiaceae</taxon>
        <taxon>Polarella</taxon>
    </lineage>
</organism>
<sequence>MEHTVFLATVSNSKLHSPGRYNPVVVEKPWSTQHDLHNPGRHNRNLHSPVAIEKPNASVPEKLQEAARARCKYLMASRHSEPTCQAVKSDAHTHNNNNNNNNNNSNNNNSNNNNSYNNNNTKEEEEEDR</sequence>
<comment type="caution">
    <text evidence="2">The sequence shown here is derived from an EMBL/GenBank/DDBJ whole genome shotgun (WGS) entry which is preliminary data.</text>
</comment>
<dbReference type="Proteomes" id="UP000654075">
    <property type="component" value="Unassembled WGS sequence"/>
</dbReference>
<protein>
    <submittedName>
        <fullName evidence="2">Uncharacterized protein</fullName>
    </submittedName>
</protein>
<evidence type="ECO:0000313" key="2">
    <source>
        <dbReference type="EMBL" id="CAE8633264.1"/>
    </source>
</evidence>
<reference evidence="2" key="1">
    <citation type="submission" date="2021-02" db="EMBL/GenBank/DDBJ databases">
        <authorList>
            <person name="Dougan E. K."/>
            <person name="Rhodes N."/>
            <person name="Thang M."/>
            <person name="Chan C."/>
        </authorList>
    </citation>
    <scope>NUCLEOTIDE SEQUENCE</scope>
</reference>
<gene>
    <name evidence="2" type="ORF">PGLA1383_LOCUS49175</name>
</gene>
<proteinExistence type="predicted"/>
<dbReference type="EMBL" id="CAJNNV010030693">
    <property type="protein sequence ID" value="CAE8633264.1"/>
    <property type="molecule type" value="Genomic_DNA"/>
</dbReference>
<accession>A0A813H6J9</accession>
<dbReference type="AlphaFoldDB" id="A0A813H6J9"/>
<keyword evidence="3" id="KW-1185">Reference proteome</keyword>
<evidence type="ECO:0000313" key="3">
    <source>
        <dbReference type="Proteomes" id="UP000654075"/>
    </source>
</evidence>
<feature type="region of interest" description="Disordered" evidence="1">
    <location>
        <begin position="78"/>
        <end position="129"/>
    </location>
</feature>
<name>A0A813H6J9_POLGL</name>
<feature type="region of interest" description="Disordered" evidence="1">
    <location>
        <begin position="32"/>
        <end position="61"/>
    </location>
</feature>
<evidence type="ECO:0000256" key="1">
    <source>
        <dbReference type="SAM" id="MobiDB-lite"/>
    </source>
</evidence>
<feature type="compositionally biased region" description="Low complexity" evidence="1">
    <location>
        <begin position="95"/>
        <end position="120"/>
    </location>
</feature>